<sequence>MSAALWIVGGFLVLTVLLGLLAVRRQESGGLADWSVGGRSLGPVFIWVLMAGEGYTSFSYLGAAGWGYNYGAPVLYVVAYMSCGYALGYLVGPMLWGYARKHGLVSISDMAAHRYGRPWLGAVVAVLATVFLLPYIQLQITGMGVVLSTVSYGRIGLDLAYFLAFAVTTGFVVVSGLRGSAWVSVLKDALVILTLGFLAVYVPLHYFDGYGEFLGRLVDEKREWLALPGHGGAASGYGVGWFASTTLLNSLTVVIFPTTVAGYLGARDADTLRRNAVWLPAYNVLLFVPMLLGMAALFVVPGLTGAGSNLALFELVTDSLPPWAVGLVGVAAALSSIVPMAVFMLVVGTMWGRSVLSLLPRLRDREKGLSQLVVVVAGVLALVMTYTAPNTLVRLSLISYEGMAQLLPLLLLGLVWRRMSLYGGVCGLVVGVVLVCCLVFTGNDPLWGLNAGLLALLVNLAVAVLVSRYGPAGPEDPRRDEDVLAREEFTDARLPGTTGDPAAGAGAGADAGAGSGTGGVSNEAGVRGGGVRGAGARGGGASPSGA</sequence>
<feature type="compositionally biased region" description="Low complexity" evidence="8">
    <location>
        <begin position="495"/>
        <end position="504"/>
    </location>
</feature>
<name>A0A2P2GDC0_STREW</name>
<feature type="transmembrane region" description="Helical" evidence="9">
    <location>
        <begin position="189"/>
        <end position="207"/>
    </location>
</feature>
<evidence type="ECO:0000313" key="10">
    <source>
        <dbReference type="EMBL" id="KKZ69473.1"/>
    </source>
</evidence>
<dbReference type="GO" id="GO:0022857">
    <property type="term" value="F:transmembrane transporter activity"/>
    <property type="evidence" value="ECO:0007669"/>
    <property type="project" value="InterPro"/>
</dbReference>
<dbReference type="InterPro" id="IPR001734">
    <property type="entry name" value="Na/solute_symporter"/>
</dbReference>
<feature type="transmembrane region" description="Helical" evidence="9">
    <location>
        <begin position="421"/>
        <end position="441"/>
    </location>
</feature>
<dbReference type="OrthoDB" id="3636885at2"/>
<evidence type="ECO:0000313" key="11">
    <source>
        <dbReference type="Proteomes" id="UP000265325"/>
    </source>
</evidence>
<evidence type="ECO:0000256" key="7">
    <source>
        <dbReference type="RuleBase" id="RU362091"/>
    </source>
</evidence>
<dbReference type="AlphaFoldDB" id="A0A2P2GDC0"/>
<dbReference type="PANTHER" id="PTHR48086">
    <property type="entry name" value="SODIUM/PROLINE SYMPORTER-RELATED"/>
    <property type="match status" value="1"/>
</dbReference>
<dbReference type="InterPro" id="IPR050277">
    <property type="entry name" value="Sodium:Solute_Symporter"/>
</dbReference>
<reference evidence="10 11" key="1">
    <citation type="submission" date="2015-05" db="EMBL/GenBank/DDBJ databases">
        <title>Draft Genome assembly of Streptomyces showdoensis.</title>
        <authorList>
            <person name="Thapa K.K."/>
            <person name="Metsa-Ketela M."/>
        </authorList>
    </citation>
    <scope>NUCLEOTIDE SEQUENCE [LARGE SCALE GENOMIC DNA]</scope>
    <source>
        <strain evidence="10 11">ATCC 15227</strain>
    </source>
</reference>
<comment type="subcellular location">
    <subcellularLocation>
        <location evidence="1">Membrane</location>
        <topology evidence="1">Multi-pass membrane protein</topology>
    </subcellularLocation>
</comment>
<evidence type="ECO:0000256" key="9">
    <source>
        <dbReference type="SAM" id="Phobius"/>
    </source>
</evidence>
<feature type="compositionally biased region" description="Gly residues" evidence="8">
    <location>
        <begin position="505"/>
        <end position="519"/>
    </location>
</feature>
<comment type="similarity">
    <text evidence="2 7">Belongs to the sodium:solute symporter (SSF) (TC 2.A.21) family.</text>
</comment>
<keyword evidence="4 9" id="KW-0812">Transmembrane</keyword>
<evidence type="ECO:0000256" key="6">
    <source>
        <dbReference type="ARBA" id="ARBA00023136"/>
    </source>
</evidence>
<evidence type="ECO:0000256" key="8">
    <source>
        <dbReference type="SAM" id="MobiDB-lite"/>
    </source>
</evidence>
<feature type="compositionally biased region" description="Gly residues" evidence="8">
    <location>
        <begin position="526"/>
        <end position="546"/>
    </location>
</feature>
<keyword evidence="11" id="KW-1185">Reference proteome</keyword>
<organism evidence="10 11">
    <name type="scientific">Streptomyces showdoensis</name>
    <dbReference type="NCBI Taxonomy" id="68268"/>
    <lineage>
        <taxon>Bacteria</taxon>
        <taxon>Bacillati</taxon>
        <taxon>Actinomycetota</taxon>
        <taxon>Actinomycetes</taxon>
        <taxon>Kitasatosporales</taxon>
        <taxon>Streptomycetaceae</taxon>
        <taxon>Streptomyces</taxon>
    </lineage>
</organism>
<feature type="transmembrane region" description="Helical" evidence="9">
    <location>
        <begin position="368"/>
        <end position="386"/>
    </location>
</feature>
<dbReference type="Gene3D" id="1.20.1730.10">
    <property type="entry name" value="Sodium/glucose cotransporter"/>
    <property type="match status" value="1"/>
</dbReference>
<feature type="transmembrane region" description="Helical" evidence="9">
    <location>
        <begin position="392"/>
        <end position="414"/>
    </location>
</feature>
<feature type="transmembrane region" description="Helical" evidence="9">
    <location>
        <begin position="6"/>
        <end position="23"/>
    </location>
</feature>
<dbReference type="Proteomes" id="UP000265325">
    <property type="component" value="Unassembled WGS sequence"/>
</dbReference>
<evidence type="ECO:0000256" key="3">
    <source>
        <dbReference type="ARBA" id="ARBA00022448"/>
    </source>
</evidence>
<dbReference type="Pfam" id="PF00474">
    <property type="entry name" value="SSF"/>
    <property type="match status" value="1"/>
</dbReference>
<feature type="transmembrane region" description="Helical" evidence="9">
    <location>
        <begin position="119"/>
        <end position="140"/>
    </location>
</feature>
<dbReference type="EMBL" id="LAQS01000091">
    <property type="protein sequence ID" value="KKZ69473.1"/>
    <property type="molecule type" value="Genomic_DNA"/>
</dbReference>
<dbReference type="GO" id="GO:0005886">
    <property type="term" value="C:plasma membrane"/>
    <property type="evidence" value="ECO:0007669"/>
    <property type="project" value="TreeGrafter"/>
</dbReference>
<feature type="region of interest" description="Disordered" evidence="8">
    <location>
        <begin position="490"/>
        <end position="546"/>
    </location>
</feature>
<keyword evidence="3" id="KW-0813">Transport</keyword>
<accession>A0A2P2GDC0</accession>
<feature type="transmembrane region" description="Helical" evidence="9">
    <location>
        <begin position="447"/>
        <end position="469"/>
    </location>
</feature>
<evidence type="ECO:0000256" key="4">
    <source>
        <dbReference type="ARBA" id="ARBA00022692"/>
    </source>
</evidence>
<dbReference type="PROSITE" id="PS50283">
    <property type="entry name" value="NA_SOLUT_SYMP_3"/>
    <property type="match status" value="1"/>
</dbReference>
<keyword evidence="5 9" id="KW-1133">Transmembrane helix</keyword>
<dbReference type="PANTHER" id="PTHR48086:SF8">
    <property type="entry name" value="MONOCARBOXYLIC ACID PERMEASE"/>
    <property type="match status" value="1"/>
</dbReference>
<feature type="transmembrane region" description="Helical" evidence="9">
    <location>
        <begin position="241"/>
        <end position="264"/>
    </location>
</feature>
<evidence type="ECO:0000256" key="1">
    <source>
        <dbReference type="ARBA" id="ARBA00004141"/>
    </source>
</evidence>
<evidence type="ECO:0000256" key="2">
    <source>
        <dbReference type="ARBA" id="ARBA00006434"/>
    </source>
</evidence>
<proteinExistence type="inferred from homology"/>
<feature type="transmembrane region" description="Helical" evidence="9">
    <location>
        <begin position="276"/>
        <end position="303"/>
    </location>
</feature>
<evidence type="ECO:0000256" key="5">
    <source>
        <dbReference type="ARBA" id="ARBA00022989"/>
    </source>
</evidence>
<keyword evidence="6 9" id="KW-0472">Membrane</keyword>
<comment type="caution">
    <text evidence="10">The sequence shown here is derived from an EMBL/GenBank/DDBJ whole genome shotgun (WGS) entry which is preliminary data.</text>
</comment>
<dbReference type="InterPro" id="IPR038377">
    <property type="entry name" value="Na/Glc_symporter_sf"/>
</dbReference>
<protein>
    <submittedName>
        <fullName evidence="10">Sodium:solute symporter</fullName>
    </submittedName>
</protein>
<feature type="transmembrane region" description="Helical" evidence="9">
    <location>
        <begin position="323"/>
        <end position="347"/>
    </location>
</feature>
<feature type="transmembrane region" description="Helical" evidence="9">
    <location>
        <begin position="44"/>
        <end position="68"/>
    </location>
</feature>
<dbReference type="RefSeq" id="WP_046911974.1">
    <property type="nucleotide sequence ID" value="NZ_BAAAXG010000026.1"/>
</dbReference>
<feature type="transmembrane region" description="Helical" evidence="9">
    <location>
        <begin position="160"/>
        <end position="177"/>
    </location>
</feature>
<gene>
    <name evidence="10" type="ORF">VO63_33915</name>
</gene>
<feature type="transmembrane region" description="Helical" evidence="9">
    <location>
        <begin position="74"/>
        <end position="98"/>
    </location>
</feature>